<dbReference type="GO" id="GO:0003723">
    <property type="term" value="F:RNA binding"/>
    <property type="evidence" value="ECO:0007669"/>
    <property type="project" value="InterPro"/>
</dbReference>
<dbReference type="Pfam" id="PF01416">
    <property type="entry name" value="PseudoU_synth_1"/>
    <property type="match status" value="1"/>
</dbReference>
<dbReference type="Gene3D" id="3.30.70.660">
    <property type="entry name" value="Pseudouridine synthase I, catalytic domain, C-terminal subdomain"/>
    <property type="match status" value="1"/>
</dbReference>
<sequence length="290" mass="33302">MSYIGTNYKGVQRLTQRLDEDAEDGTIQCAIERAMVRGLRPVYGARLALSSRTDAGVHAYQNYANCDLTHPLAETLYKPSFITDATNRILQENGHEIIILESLLVPSYFHSRVNAKWRSYVYRLASIRNHPNDSSKIYNNLRTRLPVSQVNRCHVVGFIDLDLIQQCIEMLKGEHDFASFSTRDTNQKDKSTIKNIEQLELRRCQPLTDFEMANNHYSMIDFFELHIKSKSFLYNQVRRMVTAILDVGMGRLKLSNIEKMLSVPNWHHPLASTMVPACGLYLVEVGYDPN</sequence>
<gene>
    <name evidence="8" type="ORF">RDWZM_004727</name>
</gene>
<dbReference type="AlphaFoldDB" id="A0A9Q0M7P0"/>
<dbReference type="InterPro" id="IPR020095">
    <property type="entry name" value="PsdUridine_synth_TruA_C"/>
</dbReference>
<organism evidence="8 9">
    <name type="scientific">Blomia tropicalis</name>
    <name type="common">Mite</name>
    <dbReference type="NCBI Taxonomy" id="40697"/>
    <lineage>
        <taxon>Eukaryota</taxon>
        <taxon>Metazoa</taxon>
        <taxon>Ecdysozoa</taxon>
        <taxon>Arthropoda</taxon>
        <taxon>Chelicerata</taxon>
        <taxon>Arachnida</taxon>
        <taxon>Acari</taxon>
        <taxon>Acariformes</taxon>
        <taxon>Sarcoptiformes</taxon>
        <taxon>Astigmata</taxon>
        <taxon>Glycyphagoidea</taxon>
        <taxon>Echimyopodidae</taxon>
        <taxon>Blomia</taxon>
    </lineage>
</organism>
<keyword evidence="2 6" id="KW-0819">tRNA processing</keyword>
<evidence type="ECO:0000256" key="5">
    <source>
        <dbReference type="PIRSR" id="PIRSR001430-2"/>
    </source>
</evidence>
<proteinExistence type="inferred from homology"/>
<dbReference type="GO" id="GO:0031119">
    <property type="term" value="P:tRNA pseudouridine synthesis"/>
    <property type="evidence" value="ECO:0007669"/>
    <property type="project" value="TreeGrafter"/>
</dbReference>
<dbReference type="Proteomes" id="UP001142055">
    <property type="component" value="Chromosome 2"/>
</dbReference>
<dbReference type="EC" id="5.4.99.12" evidence="6"/>
<comment type="caution">
    <text evidence="8">The sequence shown here is derived from an EMBL/GenBank/DDBJ whole genome shotgun (WGS) entry which is preliminary data.</text>
</comment>
<dbReference type="InterPro" id="IPR020103">
    <property type="entry name" value="PsdUridine_synth_cat_dom_sf"/>
</dbReference>
<evidence type="ECO:0000313" key="9">
    <source>
        <dbReference type="Proteomes" id="UP001142055"/>
    </source>
</evidence>
<feature type="domain" description="Pseudouridine synthase I TruA alpha/beta" evidence="7">
    <location>
        <begin position="169"/>
        <end position="288"/>
    </location>
</feature>
<feature type="binding site" evidence="5">
    <location>
        <position position="120"/>
    </location>
    <ligand>
        <name>substrate</name>
    </ligand>
</feature>
<accession>A0A9Q0M7P0</accession>
<name>A0A9Q0M7P0_BLOTA</name>
<dbReference type="HAMAP" id="MF_00171">
    <property type="entry name" value="TruA"/>
    <property type="match status" value="1"/>
</dbReference>
<dbReference type="PANTHER" id="PTHR11142">
    <property type="entry name" value="PSEUDOURIDYLATE SYNTHASE"/>
    <property type="match status" value="1"/>
</dbReference>
<dbReference type="SUPFAM" id="SSF55120">
    <property type="entry name" value="Pseudouridine synthase"/>
    <property type="match status" value="1"/>
</dbReference>
<evidence type="ECO:0000313" key="8">
    <source>
        <dbReference type="EMBL" id="KAJ6218915.1"/>
    </source>
</evidence>
<feature type="active site" description="Nucleophile" evidence="4">
    <location>
        <position position="54"/>
    </location>
</feature>
<dbReference type="PANTHER" id="PTHR11142:SF0">
    <property type="entry name" value="TRNA PSEUDOURIDINE SYNTHASE-LIKE 1"/>
    <property type="match status" value="1"/>
</dbReference>
<dbReference type="PIRSF" id="PIRSF001430">
    <property type="entry name" value="tRNA_psdUrid_synth"/>
    <property type="match status" value="1"/>
</dbReference>
<evidence type="ECO:0000256" key="6">
    <source>
        <dbReference type="RuleBase" id="RU003792"/>
    </source>
</evidence>
<evidence type="ECO:0000256" key="3">
    <source>
        <dbReference type="ARBA" id="ARBA00023235"/>
    </source>
</evidence>
<evidence type="ECO:0000256" key="4">
    <source>
        <dbReference type="PIRSR" id="PIRSR001430-1"/>
    </source>
</evidence>
<dbReference type="EMBL" id="JAPWDV010000002">
    <property type="protein sequence ID" value="KAJ6218915.1"/>
    <property type="molecule type" value="Genomic_DNA"/>
</dbReference>
<evidence type="ECO:0000259" key="7">
    <source>
        <dbReference type="Pfam" id="PF01416"/>
    </source>
</evidence>
<keyword evidence="9" id="KW-1185">Reference proteome</keyword>
<dbReference type="GO" id="GO:0160147">
    <property type="term" value="F:tRNA pseudouridine(38-40) synthase activity"/>
    <property type="evidence" value="ECO:0007669"/>
    <property type="project" value="UniProtKB-EC"/>
</dbReference>
<protein>
    <recommendedName>
        <fullName evidence="6">tRNA pseudouridine synthase</fullName>
        <ecNumber evidence="6">5.4.99.12</ecNumber>
    </recommendedName>
</protein>
<dbReference type="InterPro" id="IPR001406">
    <property type="entry name" value="PsdUridine_synth_TruA"/>
</dbReference>
<evidence type="ECO:0000256" key="2">
    <source>
        <dbReference type="ARBA" id="ARBA00022694"/>
    </source>
</evidence>
<dbReference type="OMA" id="ADAFCHN"/>
<comment type="catalytic activity">
    <reaction evidence="6">
        <text>uridine(38/39/40) in tRNA = pseudouridine(38/39/40) in tRNA</text>
        <dbReference type="Rhea" id="RHEA:22376"/>
        <dbReference type="Rhea" id="RHEA-COMP:10085"/>
        <dbReference type="Rhea" id="RHEA-COMP:10087"/>
        <dbReference type="ChEBI" id="CHEBI:65314"/>
        <dbReference type="ChEBI" id="CHEBI:65315"/>
        <dbReference type="EC" id="5.4.99.12"/>
    </reaction>
</comment>
<dbReference type="InterPro" id="IPR020097">
    <property type="entry name" value="PsdUridine_synth_TruA_a/b_dom"/>
</dbReference>
<keyword evidence="3 6" id="KW-0413">Isomerase</keyword>
<dbReference type="Gene3D" id="3.30.70.580">
    <property type="entry name" value="Pseudouridine synthase I, catalytic domain, N-terminal subdomain"/>
    <property type="match status" value="1"/>
</dbReference>
<dbReference type="InterPro" id="IPR020094">
    <property type="entry name" value="TruA/RsuA/RluB/E/F_N"/>
</dbReference>
<reference evidence="8" key="1">
    <citation type="submission" date="2022-12" db="EMBL/GenBank/DDBJ databases">
        <title>Genome assemblies of Blomia tropicalis.</title>
        <authorList>
            <person name="Cui Y."/>
        </authorList>
    </citation>
    <scope>NUCLEOTIDE SEQUENCE</scope>
    <source>
        <tissue evidence="8">Adult mites</tissue>
    </source>
</reference>
<evidence type="ECO:0000256" key="1">
    <source>
        <dbReference type="ARBA" id="ARBA00009375"/>
    </source>
</evidence>
<feature type="non-terminal residue" evidence="8">
    <location>
        <position position="1"/>
    </location>
</feature>
<comment type="similarity">
    <text evidence="1 6">Belongs to the tRNA pseudouridine synthase TruA family.</text>
</comment>